<protein>
    <submittedName>
        <fullName evidence="2 3">Uncharacterized protein</fullName>
    </submittedName>
</protein>
<name>A0A0K0DSB1_STRER</name>
<evidence type="ECO:0000313" key="3">
    <source>
        <dbReference type="WBParaSite" id="SSTP_0000012000.1"/>
    </source>
</evidence>
<accession>A0A0K0DSB1</accession>
<reference evidence="3" key="1">
    <citation type="submission" date="2015-08" db="UniProtKB">
        <authorList>
            <consortium name="WormBaseParasite"/>
        </authorList>
    </citation>
    <scope>IDENTIFICATION</scope>
</reference>
<dbReference type="AlphaFoldDB" id="A0A0K0DSB1"/>
<dbReference type="WBParaSite" id="SSTP_0000012000.1">
    <property type="protein sequence ID" value="SSTP_0000012000.1"/>
    <property type="gene ID" value="SSTP_0000012000"/>
</dbReference>
<sequence length="91" mass="10097">MLLGGSNCKIVLIRKSSLYRLNVFYRRMQSDQSNGFKGKREKPVTTGGCSSTGAGSGVRMLFWSEQEAGTLRISILEAVLKQFYGCRSLLL</sequence>
<organism evidence="3">
    <name type="scientific">Strongyloides stercoralis</name>
    <name type="common">Threadworm</name>
    <dbReference type="NCBI Taxonomy" id="6248"/>
    <lineage>
        <taxon>Eukaryota</taxon>
        <taxon>Metazoa</taxon>
        <taxon>Ecdysozoa</taxon>
        <taxon>Nematoda</taxon>
        <taxon>Chromadorea</taxon>
        <taxon>Rhabditida</taxon>
        <taxon>Tylenchina</taxon>
        <taxon>Panagrolaimomorpha</taxon>
        <taxon>Strongyloidoidea</taxon>
        <taxon>Strongyloididae</taxon>
        <taxon>Strongyloides</taxon>
    </lineage>
</organism>
<dbReference type="WBParaSite" id="mrna-15">
    <property type="protein sequence ID" value="mrna-15"/>
    <property type="gene ID" value="nbisL1-mrna-15"/>
</dbReference>
<keyword evidence="1" id="KW-1185">Reference proteome</keyword>
<evidence type="ECO:0000313" key="1">
    <source>
        <dbReference type="Proteomes" id="UP000035681"/>
    </source>
</evidence>
<evidence type="ECO:0000313" key="2">
    <source>
        <dbReference type="WBParaSite" id="mrna-15"/>
    </source>
</evidence>
<proteinExistence type="predicted"/>
<dbReference type="Proteomes" id="UP000035681">
    <property type="component" value="Unplaced"/>
</dbReference>